<name>A0A3A8GCJ5_9GAMM</name>
<dbReference type="InterPro" id="IPR004045">
    <property type="entry name" value="Glutathione_S-Trfase_N"/>
</dbReference>
<dbReference type="InterPro" id="IPR004046">
    <property type="entry name" value="GST_C"/>
</dbReference>
<sequence length="222" mass="26115">MQITLFHLPNSRSQRIVWLLEELNLNYELNICDQNAPQAKMKFPTVQIEQHGKIQQLSESSAIAEYLCQLEQKLVVLPSDPDYWHYCFYKNFADASFMPNLALKQVFAQIAQQTPWPVRFISLAFKVAFNRAYLNPELDQQMQMLNRHFMQHTWLAGDEFSSADILLWFPLLACEFAHAKFSDYPALAQYLTQIKSRPAFQTALQKGHWSAEEFQRYWQITQ</sequence>
<dbReference type="RefSeq" id="WP_120366551.1">
    <property type="nucleotide sequence ID" value="NZ_RAXZ01000001.1"/>
</dbReference>
<dbReference type="Pfam" id="PF13417">
    <property type="entry name" value="GST_N_3"/>
    <property type="match status" value="1"/>
</dbReference>
<dbReference type="Gene3D" id="3.40.30.10">
    <property type="entry name" value="Glutaredoxin"/>
    <property type="match status" value="1"/>
</dbReference>
<protein>
    <submittedName>
        <fullName evidence="2">Glutathione S-transferase</fullName>
    </submittedName>
</protein>
<evidence type="ECO:0000313" key="2">
    <source>
        <dbReference type="EMBL" id="RKG55716.1"/>
    </source>
</evidence>
<reference evidence="2 3" key="1">
    <citation type="submission" date="2018-09" db="EMBL/GenBank/DDBJ databases">
        <title>The draft genome of Acinetobacter spp. strains.</title>
        <authorList>
            <person name="Qin J."/>
            <person name="Feng Y."/>
            <person name="Zong Z."/>
        </authorList>
    </citation>
    <scope>NUCLEOTIDE SEQUENCE [LARGE SCALE GENOMIC DNA]</scope>
    <source>
        <strain evidence="2 3">WCHAc060002</strain>
    </source>
</reference>
<dbReference type="GO" id="GO:0016740">
    <property type="term" value="F:transferase activity"/>
    <property type="evidence" value="ECO:0007669"/>
    <property type="project" value="UniProtKB-KW"/>
</dbReference>
<dbReference type="CDD" id="cd03189">
    <property type="entry name" value="GST_C_GTT1_like"/>
    <property type="match status" value="1"/>
</dbReference>
<dbReference type="CDD" id="cd03046">
    <property type="entry name" value="GST_N_GTT1_like"/>
    <property type="match status" value="1"/>
</dbReference>
<dbReference type="Proteomes" id="UP000281084">
    <property type="component" value="Unassembled WGS sequence"/>
</dbReference>
<dbReference type="SUPFAM" id="SSF47616">
    <property type="entry name" value="GST C-terminal domain-like"/>
    <property type="match status" value="1"/>
</dbReference>
<dbReference type="PANTHER" id="PTHR44051:SF9">
    <property type="entry name" value="GLUTATHIONE S-TRANSFERASE 1"/>
    <property type="match status" value="1"/>
</dbReference>
<evidence type="ECO:0000313" key="3">
    <source>
        <dbReference type="Proteomes" id="UP000281084"/>
    </source>
</evidence>
<gene>
    <name evidence="2" type="ORF">D7V64_01060</name>
</gene>
<evidence type="ECO:0000259" key="1">
    <source>
        <dbReference type="PROSITE" id="PS50405"/>
    </source>
</evidence>
<proteinExistence type="predicted"/>
<dbReference type="PROSITE" id="PS50405">
    <property type="entry name" value="GST_CTER"/>
    <property type="match status" value="1"/>
</dbReference>
<dbReference type="EMBL" id="RAXZ01000001">
    <property type="protein sequence ID" value="RKG55716.1"/>
    <property type="molecule type" value="Genomic_DNA"/>
</dbReference>
<dbReference type="InterPro" id="IPR036249">
    <property type="entry name" value="Thioredoxin-like_sf"/>
</dbReference>
<dbReference type="Gene3D" id="1.20.1050.10">
    <property type="match status" value="1"/>
</dbReference>
<keyword evidence="2" id="KW-0808">Transferase</keyword>
<feature type="domain" description="GST C-terminal" evidence="1">
    <location>
        <begin position="97"/>
        <end position="220"/>
    </location>
</feature>
<dbReference type="AlphaFoldDB" id="A0A3A8GCJ5"/>
<dbReference type="SUPFAM" id="SSF52833">
    <property type="entry name" value="Thioredoxin-like"/>
    <property type="match status" value="1"/>
</dbReference>
<organism evidence="2 3">
    <name type="scientific">Acinetobacter cumulans</name>
    <dbReference type="NCBI Taxonomy" id="2136182"/>
    <lineage>
        <taxon>Bacteria</taxon>
        <taxon>Pseudomonadati</taxon>
        <taxon>Pseudomonadota</taxon>
        <taxon>Gammaproteobacteria</taxon>
        <taxon>Moraxellales</taxon>
        <taxon>Moraxellaceae</taxon>
        <taxon>Acinetobacter</taxon>
    </lineage>
</organism>
<dbReference type="InterPro" id="IPR010987">
    <property type="entry name" value="Glutathione-S-Trfase_C-like"/>
</dbReference>
<comment type="caution">
    <text evidence="2">The sequence shown here is derived from an EMBL/GenBank/DDBJ whole genome shotgun (WGS) entry which is preliminary data.</text>
</comment>
<accession>A0A3A8GCJ5</accession>
<dbReference type="Pfam" id="PF00043">
    <property type="entry name" value="GST_C"/>
    <property type="match status" value="1"/>
</dbReference>
<dbReference type="PANTHER" id="PTHR44051">
    <property type="entry name" value="GLUTATHIONE S-TRANSFERASE-RELATED"/>
    <property type="match status" value="1"/>
</dbReference>
<dbReference type="InterPro" id="IPR036282">
    <property type="entry name" value="Glutathione-S-Trfase_C_sf"/>
</dbReference>